<protein>
    <submittedName>
        <fullName evidence="1">Uncharacterized protein</fullName>
    </submittedName>
</protein>
<sequence length="109" mass="12376">MKTQVDDVHLNCLECKDPVVNSCIQLITRIQARQFPCCGLPYKCWGPVELYKVPQSISIYMLYALQPPLWYKPEHVAVNKLEVPCGVSELKQYDGPQCFVIPGNHGARN</sequence>
<dbReference type="PANTHER" id="PTHR34211">
    <property type="entry name" value="CALCINEURIN-LIKE METALLO-PHOSPHOESTERASE SUPERFAMILY PROTEIN"/>
    <property type="match status" value="1"/>
</dbReference>
<comment type="caution">
    <text evidence="1">The sequence shown here is derived from an EMBL/GenBank/DDBJ whole genome shotgun (WGS) entry which is preliminary data.</text>
</comment>
<reference evidence="1" key="1">
    <citation type="submission" date="2020-03" db="EMBL/GenBank/DDBJ databases">
        <title>Castanea mollissima Vanexum genome sequencing.</title>
        <authorList>
            <person name="Staton M."/>
        </authorList>
    </citation>
    <scope>NUCLEOTIDE SEQUENCE</scope>
    <source>
        <tissue evidence="1">Leaf</tissue>
    </source>
</reference>
<evidence type="ECO:0000313" key="2">
    <source>
        <dbReference type="Proteomes" id="UP000737018"/>
    </source>
</evidence>
<evidence type="ECO:0000313" key="1">
    <source>
        <dbReference type="EMBL" id="KAF3965447.1"/>
    </source>
</evidence>
<dbReference type="OrthoDB" id="1883418at2759"/>
<dbReference type="AlphaFoldDB" id="A0A8J4RJD6"/>
<organism evidence="1 2">
    <name type="scientific">Castanea mollissima</name>
    <name type="common">Chinese chestnut</name>
    <dbReference type="NCBI Taxonomy" id="60419"/>
    <lineage>
        <taxon>Eukaryota</taxon>
        <taxon>Viridiplantae</taxon>
        <taxon>Streptophyta</taxon>
        <taxon>Embryophyta</taxon>
        <taxon>Tracheophyta</taxon>
        <taxon>Spermatophyta</taxon>
        <taxon>Magnoliopsida</taxon>
        <taxon>eudicotyledons</taxon>
        <taxon>Gunneridae</taxon>
        <taxon>Pentapetalae</taxon>
        <taxon>rosids</taxon>
        <taxon>fabids</taxon>
        <taxon>Fagales</taxon>
        <taxon>Fagaceae</taxon>
        <taxon>Castanea</taxon>
    </lineage>
</organism>
<dbReference type="PANTHER" id="PTHR34211:SF3">
    <property type="entry name" value="CALCINEURIN-LIKE METALLO-PHOSPHOESTERASE SUPERFAMILY PROTEIN"/>
    <property type="match status" value="1"/>
</dbReference>
<gene>
    <name evidence="1" type="ORF">CMV_010359</name>
</gene>
<keyword evidence="2" id="KW-1185">Reference proteome</keyword>
<accession>A0A8J4RJD6</accession>
<dbReference type="EMBL" id="JRKL02001187">
    <property type="protein sequence ID" value="KAF3965447.1"/>
    <property type="molecule type" value="Genomic_DNA"/>
</dbReference>
<proteinExistence type="predicted"/>
<name>A0A8J4RJD6_9ROSI</name>
<dbReference type="Proteomes" id="UP000737018">
    <property type="component" value="Unassembled WGS sequence"/>
</dbReference>